<dbReference type="Proteomes" id="UP000219612">
    <property type="component" value="Unassembled WGS sequence"/>
</dbReference>
<evidence type="ECO:0000259" key="4">
    <source>
        <dbReference type="PROSITE" id="PS50043"/>
    </source>
</evidence>
<dbReference type="AlphaFoldDB" id="A0A285HR08"/>
<evidence type="ECO:0000256" key="3">
    <source>
        <dbReference type="ARBA" id="ARBA00023163"/>
    </source>
</evidence>
<dbReference type="InterPro" id="IPR036388">
    <property type="entry name" value="WH-like_DNA-bd_sf"/>
</dbReference>
<dbReference type="PANTHER" id="PTHR44688:SF16">
    <property type="entry name" value="DNA-BINDING TRANSCRIPTIONAL ACTIVATOR DEVR_DOSR"/>
    <property type="match status" value="1"/>
</dbReference>
<sequence length="235" mass="24983">MADIYGDLRLEAVLRSLLRHTGAAAGSVSLIDAGAGLYTKAAEYGAFCRLGDTFPLDEGATGRAYARRRPVVIPEYGQLRSGHLVSADRVRRGSAAAVPIWWRGEVIAVCVVFAPSFTTRDVDDLETLTQAAAAAIVRTARFGRPSPAPPVTARFAELPPVKPPPLTAREAGVLELMRQGLTYREIASRLGLSPKTVEKHVGAVIRKTGTRNRTAAVVTALESGWVGDSPHTASG</sequence>
<dbReference type="PANTHER" id="PTHR44688">
    <property type="entry name" value="DNA-BINDING TRANSCRIPTIONAL ACTIVATOR DEVR_DOSR"/>
    <property type="match status" value="1"/>
</dbReference>
<keyword evidence="6" id="KW-1185">Reference proteome</keyword>
<keyword evidence="1" id="KW-0805">Transcription regulation</keyword>
<dbReference type="SUPFAM" id="SSF46894">
    <property type="entry name" value="C-terminal effector domain of the bipartite response regulators"/>
    <property type="match status" value="1"/>
</dbReference>
<organism evidence="5 6">
    <name type="scientific">Paractinoplanes atraurantiacus</name>
    <dbReference type="NCBI Taxonomy" id="1036182"/>
    <lineage>
        <taxon>Bacteria</taxon>
        <taxon>Bacillati</taxon>
        <taxon>Actinomycetota</taxon>
        <taxon>Actinomycetes</taxon>
        <taxon>Micromonosporales</taxon>
        <taxon>Micromonosporaceae</taxon>
        <taxon>Paractinoplanes</taxon>
    </lineage>
</organism>
<dbReference type="EMBL" id="OBDY01000005">
    <property type="protein sequence ID" value="SNY38159.1"/>
    <property type="molecule type" value="Genomic_DNA"/>
</dbReference>
<dbReference type="Gene3D" id="1.10.10.10">
    <property type="entry name" value="Winged helix-like DNA-binding domain superfamily/Winged helix DNA-binding domain"/>
    <property type="match status" value="1"/>
</dbReference>
<gene>
    <name evidence="5" type="ORF">SAMN05421748_105186</name>
</gene>
<dbReference type="PROSITE" id="PS00622">
    <property type="entry name" value="HTH_LUXR_1"/>
    <property type="match status" value="1"/>
</dbReference>
<dbReference type="InterPro" id="IPR003018">
    <property type="entry name" value="GAF"/>
</dbReference>
<dbReference type="Pfam" id="PF00196">
    <property type="entry name" value="GerE"/>
    <property type="match status" value="1"/>
</dbReference>
<dbReference type="GO" id="GO:0003677">
    <property type="term" value="F:DNA binding"/>
    <property type="evidence" value="ECO:0007669"/>
    <property type="project" value="UniProtKB-KW"/>
</dbReference>
<dbReference type="SMART" id="SM00421">
    <property type="entry name" value="HTH_LUXR"/>
    <property type="match status" value="1"/>
</dbReference>
<evidence type="ECO:0000313" key="5">
    <source>
        <dbReference type="EMBL" id="SNY38159.1"/>
    </source>
</evidence>
<dbReference type="SUPFAM" id="SSF55781">
    <property type="entry name" value="GAF domain-like"/>
    <property type="match status" value="1"/>
</dbReference>
<dbReference type="InterPro" id="IPR029016">
    <property type="entry name" value="GAF-like_dom_sf"/>
</dbReference>
<protein>
    <submittedName>
        <fullName evidence="5">GAF domain-containing protein</fullName>
    </submittedName>
</protein>
<dbReference type="SMART" id="SM00065">
    <property type="entry name" value="GAF"/>
    <property type="match status" value="1"/>
</dbReference>
<dbReference type="PROSITE" id="PS50043">
    <property type="entry name" value="HTH_LUXR_2"/>
    <property type="match status" value="1"/>
</dbReference>
<dbReference type="GO" id="GO:0006355">
    <property type="term" value="P:regulation of DNA-templated transcription"/>
    <property type="evidence" value="ECO:0007669"/>
    <property type="project" value="InterPro"/>
</dbReference>
<evidence type="ECO:0000256" key="1">
    <source>
        <dbReference type="ARBA" id="ARBA00023015"/>
    </source>
</evidence>
<keyword evidence="3" id="KW-0804">Transcription</keyword>
<dbReference type="InterPro" id="IPR016032">
    <property type="entry name" value="Sig_transdc_resp-reg_C-effctor"/>
</dbReference>
<feature type="domain" description="HTH luxR-type" evidence="4">
    <location>
        <begin position="159"/>
        <end position="224"/>
    </location>
</feature>
<keyword evidence="2" id="KW-0238">DNA-binding</keyword>
<evidence type="ECO:0000313" key="6">
    <source>
        <dbReference type="Proteomes" id="UP000219612"/>
    </source>
</evidence>
<proteinExistence type="predicted"/>
<dbReference type="InterPro" id="IPR000792">
    <property type="entry name" value="Tscrpt_reg_LuxR_C"/>
</dbReference>
<evidence type="ECO:0000256" key="2">
    <source>
        <dbReference type="ARBA" id="ARBA00023125"/>
    </source>
</evidence>
<dbReference type="Gene3D" id="3.30.450.40">
    <property type="match status" value="1"/>
</dbReference>
<dbReference type="Pfam" id="PF13185">
    <property type="entry name" value="GAF_2"/>
    <property type="match status" value="1"/>
</dbReference>
<dbReference type="PRINTS" id="PR00038">
    <property type="entry name" value="HTHLUXR"/>
</dbReference>
<reference evidence="5 6" key="1">
    <citation type="submission" date="2017-09" db="EMBL/GenBank/DDBJ databases">
        <authorList>
            <person name="Ehlers B."/>
            <person name="Leendertz F.H."/>
        </authorList>
    </citation>
    <scope>NUCLEOTIDE SEQUENCE [LARGE SCALE GENOMIC DNA]</scope>
    <source>
        <strain evidence="5 6">CGMCC 4.6857</strain>
    </source>
</reference>
<dbReference type="CDD" id="cd06170">
    <property type="entry name" value="LuxR_C_like"/>
    <property type="match status" value="1"/>
</dbReference>
<name>A0A285HR08_9ACTN</name>
<accession>A0A285HR08</accession>